<dbReference type="HOGENOM" id="CLU_2360328_0_0_1"/>
<dbReference type="OrthoDB" id="2692685at2759"/>
<sequence>MSSEIQATLANIQINEYQSVAIVTAVVYDFVLTFPNEIEYVWVSRLCLSKLPPLMIHKEETLVMGFNPVRGRAYWATLFLDPPEAESDHRSVMWGV</sequence>
<reference evidence="3" key="2">
    <citation type="submission" date="2015-01" db="EMBL/GenBank/DDBJ databases">
        <title>Evolutionary Origins and Diversification of the Mycorrhizal Mutualists.</title>
        <authorList>
            <consortium name="DOE Joint Genome Institute"/>
            <consortium name="Mycorrhizal Genomics Consortium"/>
            <person name="Kohler A."/>
            <person name="Kuo A."/>
            <person name="Nagy L.G."/>
            <person name="Floudas D."/>
            <person name="Copeland A."/>
            <person name="Barry K.W."/>
            <person name="Cichocki N."/>
            <person name="Veneault-Fourrey C."/>
            <person name="LaButti K."/>
            <person name="Lindquist E.A."/>
            <person name="Lipzen A."/>
            <person name="Lundell T."/>
            <person name="Morin E."/>
            <person name="Murat C."/>
            <person name="Riley R."/>
            <person name="Ohm R."/>
            <person name="Sun H."/>
            <person name="Tunlid A."/>
            <person name="Henrissat B."/>
            <person name="Grigoriev I.V."/>
            <person name="Hibbett D.S."/>
            <person name="Martin F."/>
        </authorList>
    </citation>
    <scope>NUCLEOTIDE SEQUENCE [LARGE SCALE GENOMIC DNA]</scope>
    <source>
        <strain evidence="3">ATCC 200175</strain>
    </source>
</reference>
<dbReference type="Proteomes" id="UP000053647">
    <property type="component" value="Unassembled WGS sequence"/>
</dbReference>
<evidence type="ECO:0000313" key="3">
    <source>
        <dbReference type="Proteomes" id="UP000053647"/>
    </source>
</evidence>
<dbReference type="InterPro" id="IPR045340">
    <property type="entry name" value="DUF6533"/>
</dbReference>
<accession>A0A0C9TFS6</accession>
<evidence type="ECO:0000259" key="1">
    <source>
        <dbReference type="Pfam" id="PF20151"/>
    </source>
</evidence>
<reference evidence="2 3" key="1">
    <citation type="submission" date="2014-06" db="EMBL/GenBank/DDBJ databases">
        <authorList>
            <consortium name="DOE Joint Genome Institute"/>
            <person name="Kuo A."/>
            <person name="Kohler A."/>
            <person name="Nagy L.G."/>
            <person name="Floudas D."/>
            <person name="Copeland A."/>
            <person name="Barry K.W."/>
            <person name="Cichocki N."/>
            <person name="Veneault-Fourrey C."/>
            <person name="LaButti K."/>
            <person name="Lindquist E.A."/>
            <person name="Lipzen A."/>
            <person name="Lundell T."/>
            <person name="Morin E."/>
            <person name="Murat C."/>
            <person name="Sun H."/>
            <person name="Tunlid A."/>
            <person name="Henrissat B."/>
            <person name="Grigoriev I.V."/>
            <person name="Hibbett D.S."/>
            <person name="Martin F."/>
            <person name="Nordberg H.P."/>
            <person name="Cantor M.N."/>
            <person name="Hua S.X."/>
        </authorList>
    </citation>
    <scope>NUCLEOTIDE SEQUENCE [LARGE SCALE GENOMIC DNA]</scope>
    <source>
        <strain evidence="2 3">ATCC 200175</strain>
    </source>
</reference>
<proteinExistence type="predicted"/>
<dbReference type="AlphaFoldDB" id="A0A0C9TFS6"/>
<organism evidence="2 3">
    <name type="scientific">Paxillus involutus ATCC 200175</name>
    <dbReference type="NCBI Taxonomy" id="664439"/>
    <lineage>
        <taxon>Eukaryota</taxon>
        <taxon>Fungi</taxon>
        <taxon>Dikarya</taxon>
        <taxon>Basidiomycota</taxon>
        <taxon>Agaricomycotina</taxon>
        <taxon>Agaricomycetes</taxon>
        <taxon>Agaricomycetidae</taxon>
        <taxon>Boletales</taxon>
        <taxon>Paxilineae</taxon>
        <taxon>Paxillaceae</taxon>
        <taxon>Paxillus</taxon>
    </lineage>
</organism>
<gene>
    <name evidence="2" type="ORF">PAXINDRAFT_19852</name>
</gene>
<dbReference type="Pfam" id="PF20151">
    <property type="entry name" value="DUF6533"/>
    <property type="match status" value="1"/>
</dbReference>
<keyword evidence="3" id="KW-1185">Reference proteome</keyword>
<feature type="domain" description="DUF6533" evidence="1">
    <location>
        <begin position="17"/>
        <end position="46"/>
    </location>
</feature>
<evidence type="ECO:0000313" key="2">
    <source>
        <dbReference type="EMBL" id="KIJ06947.1"/>
    </source>
</evidence>
<dbReference type="EMBL" id="KN820085">
    <property type="protein sequence ID" value="KIJ06947.1"/>
    <property type="molecule type" value="Genomic_DNA"/>
</dbReference>
<protein>
    <recommendedName>
        <fullName evidence="1">DUF6533 domain-containing protein</fullName>
    </recommendedName>
</protein>
<name>A0A0C9TFS6_PAXIN</name>